<feature type="region of interest" description="Disordered" evidence="1">
    <location>
        <begin position="1"/>
        <end position="50"/>
    </location>
</feature>
<proteinExistence type="predicted"/>
<evidence type="ECO:0008006" key="4">
    <source>
        <dbReference type="Google" id="ProtNLM"/>
    </source>
</evidence>
<sequence length="207" mass="22697">MTTTPNEQPHASSEEQSPASPDAQSPASPNEWPRASPHEWPRASADERPREHPALARLHRHSPPEDYRVAYEAGIAAAALAAHTGWSLPTVYARLRAAGTVMGPGARPHALLNTLEVIRLYRDEGWSMNRLATHVGVSLDTISRRLHAAGVVRTPHTPSPTRLNPDDETFVLYRHGAHPRAIATALGLNPRTVQSRLTKARARGWIT</sequence>
<organism evidence="2 3">
    <name type="scientific">Salinactinospora qingdaonensis</name>
    <dbReference type="NCBI Taxonomy" id="702744"/>
    <lineage>
        <taxon>Bacteria</taxon>
        <taxon>Bacillati</taxon>
        <taxon>Actinomycetota</taxon>
        <taxon>Actinomycetes</taxon>
        <taxon>Streptosporangiales</taxon>
        <taxon>Nocardiopsidaceae</taxon>
        <taxon>Salinactinospora</taxon>
    </lineage>
</organism>
<gene>
    <name evidence="2" type="ORF">GCM10022402_16250</name>
</gene>
<evidence type="ECO:0000313" key="2">
    <source>
        <dbReference type="EMBL" id="GAA3736898.1"/>
    </source>
</evidence>
<feature type="compositionally biased region" description="Basic and acidic residues" evidence="1">
    <location>
        <begin position="36"/>
        <end position="50"/>
    </location>
</feature>
<keyword evidence="3" id="KW-1185">Reference proteome</keyword>
<dbReference type="RefSeq" id="WP_344969051.1">
    <property type="nucleotide sequence ID" value="NZ_BAABDD010000005.1"/>
</dbReference>
<accession>A0ABP7FD57</accession>
<evidence type="ECO:0000256" key="1">
    <source>
        <dbReference type="SAM" id="MobiDB-lite"/>
    </source>
</evidence>
<feature type="compositionally biased region" description="Polar residues" evidence="1">
    <location>
        <begin position="1"/>
        <end position="15"/>
    </location>
</feature>
<reference evidence="3" key="1">
    <citation type="journal article" date="2019" name="Int. J. Syst. Evol. Microbiol.">
        <title>The Global Catalogue of Microorganisms (GCM) 10K type strain sequencing project: providing services to taxonomists for standard genome sequencing and annotation.</title>
        <authorList>
            <consortium name="The Broad Institute Genomics Platform"/>
            <consortium name="The Broad Institute Genome Sequencing Center for Infectious Disease"/>
            <person name="Wu L."/>
            <person name="Ma J."/>
        </authorList>
    </citation>
    <scope>NUCLEOTIDE SEQUENCE [LARGE SCALE GENOMIC DNA]</scope>
    <source>
        <strain evidence="3">JCM 17137</strain>
    </source>
</reference>
<protein>
    <recommendedName>
        <fullName evidence="4">Homeodomain-like domain-containing protein</fullName>
    </recommendedName>
</protein>
<comment type="caution">
    <text evidence="2">The sequence shown here is derived from an EMBL/GenBank/DDBJ whole genome shotgun (WGS) entry which is preliminary data.</text>
</comment>
<feature type="compositionally biased region" description="Low complexity" evidence="1">
    <location>
        <begin position="16"/>
        <end position="29"/>
    </location>
</feature>
<dbReference type="EMBL" id="BAABDD010000005">
    <property type="protein sequence ID" value="GAA3736898.1"/>
    <property type="molecule type" value="Genomic_DNA"/>
</dbReference>
<evidence type="ECO:0000313" key="3">
    <source>
        <dbReference type="Proteomes" id="UP001500908"/>
    </source>
</evidence>
<name>A0ABP7FD57_9ACTN</name>
<dbReference type="Proteomes" id="UP001500908">
    <property type="component" value="Unassembled WGS sequence"/>
</dbReference>